<dbReference type="Proteomes" id="UP000199137">
    <property type="component" value="Unassembled WGS sequence"/>
</dbReference>
<dbReference type="InterPro" id="IPR011009">
    <property type="entry name" value="Kinase-like_dom_sf"/>
</dbReference>
<accession>A0A1I5RMB5</accession>
<keyword evidence="3" id="KW-0808">Transferase</keyword>
<dbReference type="GO" id="GO:0016740">
    <property type="term" value="F:transferase activity"/>
    <property type="evidence" value="ECO:0007669"/>
    <property type="project" value="UniProtKB-KW"/>
</dbReference>
<dbReference type="InterPro" id="IPR002575">
    <property type="entry name" value="Aminoglycoside_PTrfase"/>
</dbReference>
<protein>
    <submittedName>
        <fullName evidence="3">Phosphotransferase enzyme family protein</fullName>
    </submittedName>
</protein>
<evidence type="ECO:0000313" key="4">
    <source>
        <dbReference type="Proteomes" id="UP000199137"/>
    </source>
</evidence>
<proteinExistence type="predicted"/>
<evidence type="ECO:0000313" key="3">
    <source>
        <dbReference type="EMBL" id="SFP59694.1"/>
    </source>
</evidence>
<dbReference type="EMBL" id="FOWC01000006">
    <property type="protein sequence ID" value="SFP59694.1"/>
    <property type="molecule type" value="Genomic_DNA"/>
</dbReference>
<evidence type="ECO:0000259" key="2">
    <source>
        <dbReference type="Pfam" id="PF01636"/>
    </source>
</evidence>
<dbReference type="AlphaFoldDB" id="A0A1I5RMB5"/>
<feature type="region of interest" description="Disordered" evidence="1">
    <location>
        <begin position="1"/>
        <end position="42"/>
    </location>
</feature>
<dbReference type="Gene3D" id="3.90.1200.10">
    <property type="match status" value="1"/>
</dbReference>
<evidence type="ECO:0000256" key="1">
    <source>
        <dbReference type="SAM" id="MobiDB-lite"/>
    </source>
</evidence>
<name>A0A1I5RMB5_9PSEU</name>
<dbReference type="SUPFAM" id="SSF56112">
    <property type="entry name" value="Protein kinase-like (PK-like)"/>
    <property type="match status" value="1"/>
</dbReference>
<sequence>MALAGVPLAAGPDRGRADPVRRGSPPAPRSPTTRTNGFIGTPLARRGAETRAAIADVFDRAALTAVWDAALAAPPWPHPPAWVHGDLHPGNLLLAAGQVSAVLGFGGLGVGDPACDALIARPLPPCARATFRAVSGLDDDTWTRGRGYALNTGLSAYTAYAATNPRVAASTRHQITETLANFQRA</sequence>
<dbReference type="Pfam" id="PF01636">
    <property type="entry name" value="APH"/>
    <property type="match status" value="1"/>
</dbReference>
<reference evidence="3 4" key="1">
    <citation type="submission" date="2016-10" db="EMBL/GenBank/DDBJ databases">
        <authorList>
            <person name="de Groot N.N."/>
        </authorList>
    </citation>
    <scope>NUCLEOTIDE SEQUENCE [LARGE SCALE GENOMIC DNA]</scope>
    <source>
        <strain evidence="3 4">DSM 44637</strain>
    </source>
</reference>
<feature type="domain" description="Aminoglycoside phosphotransferase" evidence="2">
    <location>
        <begin position="51"/>
        <end position="131"/>
    </location>
</feature>
<dbReference type="STRING" id="112413.SAMN05421854_1068"/>
<gene>
    <name evidence="3" type="ORF">SAMN05421854_1068</name>
</gene>
<organism evidence="3 4">
    <name type="scientific">Amycolatopsis rubida</name>
    <dbReference type="NCBI Taxonomy" id="112413"/>
    <lineage>
        <taxon>Bacteria</taxon>
        <taxon>Bacillati</taxon>
        <taxon>Actinomycetota</taxon>
        <taxon>Actinomycetes</taxon>
        <taxon>Pseudonocardiales</taxon>
        <taxon>Pseudonocardiaceae</taxon>
        <taxon>Amycolatopsis</taxon>
    </lineage>
</organism>